<organism evidence="2 3">
    <name type="scientific">Litomosoides sigmodontis</name>
    <name type="common">Filarial nematode worm</name>
    <dbReference type="NCBI Taxonomy" id="42156"/>
    <lineage>
        <taxon>Eukaryota</taxon>
        <taxon>Metazoa</taxon>
        <taxon>Ecdysozoa</taxon>
        <taxon>Nematoda</taxon>
        <taxon>Chromadorea</taxon>
        <taxon>Rhabditida</taxon>
        <taxon>Spirurina</taxon>
        <taxon>Spiruromorpha</taxon>
        <taxon>Filarioidea</taxon>
        <taxon>Onchocercidae</taxon>
        <taxon>Litomosoides</taxon>
    </lineage>
</organism>
<proteinExistence type="predicted"/>
<evidence type="ECO:0000313" key="2">
    <source>
        <dbReference type="EMBL" id="VDK88367.1"/>
    </source>
</evidence>
<keyword evidence="1" id="KW-0472">Membrane</keyword>
<keyword evidence="1" id="KW-0812">Transmembrane</keyword>
<accession>A0A3P6TSF7</accession>
<dbReference type="AlphaFoldDB" id="A0A3P6TSF7"/>
<sequence>MLSRQIDSQIYRGLLTTFTVRFAKRHLKGALFTLLITMISLMVGQLKNIEQNRSVVVEKICSNEFQFCLLIKDETFGDGGQ</sequence>
<dbReference type="Proteomes" id="UP000277928">
    <property type="component" value="Unassembled WGS sequence"/>
</dbReference>
<evidence type="ECO:0000313" key="3">
    <source>
        <dbReference type="Proteomes" id="UP000277928"/>
    </source>
</evidence>
<keyword evidence="1" id="KW-1133">Transmembrane helix</keyword>
<gene>
    <name evidence="2" type="ORF">NLS_LOCUS8638</name>
</gene>
<dbReference type="EMBL" id="UYRX01001136">
    <property type="protein sequence ID" value="VDK88367.1"/>
    <property type="molecule type" value="Genomic_DNA"/>
</dbReference>
<name>A0A3P6TSF7_LITSI</name>
<reference evidence="2 3" key="1">
    <citation type="submission" date="2018-08" db="EMBL/GenBank/DDBJ databases">
        <authorList>
            <person name="Laetsch R D."/>
            <person name="Stevens L."/>
            <person name="Kumar S."/>
            <person name="Blaxter L. M."/>
        </authorList>
    </citation>
    <scope>NUCLEOTIDE SEQUENCE [LARGE SCALE GENOMIC DNA]</scope>
</reference>
<evidence type="ECO:0000256" key="1">
    <source>
        <dbReference type="SAM" id="Phobius"/>
    </source>
</evidence>
<keyword evidence="3" id="KW-1185">Reference proteome</keyword>
<feature type="transmembrane region" description="Helical" evidence="1">
    <location>
        <begin position="29"/>
        <end position="46"/>
    </location>
</feature>
<protein>
    <submittedName>
        <fullName evidence="2">Uncharacterized protein</fullName>
    </submittedName>
</protein>